<keyword evidence="3" id="KW-1185">Reference proteome</keyword>
<name>A0A0C9V0A6_SPHS4</name>
<evidence type="ECO:0000313" key="3">
    <source>
        <dbReference type="Proteomes" id="UP000054279"/>
    </source>
</evidence>
<protein>
    <submittedName>
        <fullName evidence="2">Uncharacterized protein</fullName>
    </submittedName>
</protein>
<dbReference type="EMBL" id="KN837193">
    <property type="protein sequence ID" value="KIJ35037.1"/>
    <property type="molecule type" value="Genomic_DNA"/>
</dbReference>
<gene>
    <name evidence="2" type="ORF">M422DRAFT_262779</name>
</gene>
<evidence type="ECO:0000313" key="2">
    <source>
        <dbReference type="EMBL" id="KIJ35037.1"/>
    </source>
</evidence>
<feature type="compositionally biased region" description="Polar residues" evidence="1">
    <location>
        <begin position="10"/>
        <end position="20"/>
    </location>
</feature>
<evidence type="ECO:0000256" key="1">
    <source>
        <dbReference type="SAM" id="MobiDB-lite"/>
    </source>
</evidence>
<feature type="compositionally biased region" description="Basic and acidic residues" evidence="1">
    <location>
        <begin position="35"/>
        <end position="44"/>
    </location>
</feature>
<dbReference type="HOGENOM" id="CLU_119668_0_0_1"/>
<accession>A0A0C9V0A6</accession>
<sequence>MPKHSRPLPDSSSLNGSGAQDPSEGADVDYANSDHPLKHCRNESHSTPPPSSPTPQSRALIIPMEASFTVSLPDIPADQQTLDLGPSNSNNPRRRKRITQAEMYLAANRVQISKKVWVNSVINITEVMESWPISNDGKTYTYIVDLSGSTTRFEDSAGENLSMSSIIKAQFSN</sequence>
<dbReference type="Proteomes" id="UP000054279">
    <property type="component" value="Unassembled WGS sequence"/>
</dbReference>
<dbReference type="AlphaFoldDB" id="A0A0C9V0A6"/>
<feature type="region of interest" description="Disordered" evidence="1">
    <location>
        <begin position="1"/>
        <end position="57"/>
    </location>
</feature>
<proteinExistence type="predicted"/>
<reference evidence="2 3" key="1">
    <citation type="submission" date="2014-06" db="EMBL/GenBank/DDBJ databases">
        <title>Evolutionary Origins and Diversification of the Mycorrhizal Mutualists.</title>
        <authorList>
            <consortium name="DOE Joint Genome Institute"/>
            <consortium name="Mycorrhizal Genomics Consortium"/>
            <person name="Kohler A."/>
            <person name="Kuo A."/>
            <person name="Nagy L.G."/>
            <person name="Floudas D."/>
            <person name="Copeland A."/>
            <person name="Barry K.W."/>
            <person name="Cichocki N."/>
            <person name="Veneault-Fourrey C."/>
            <person name="LaButti K."/>
            <person name="Lindquist E.A."/>
            <person name="Lipzen A."/>
            <person name="Lundell T."/>
            <person name="Morin E."/>
            <person name="Murat C."/>
            <person name="Riley R."/>
            <person name="Ohm R."/>
            <person name="Sun H."/>
            <person name="Tunlid A."/>
            <person name="Henrissat B."/>
            <person name="Grigoriev I.V."/>
            <person name="Hibbett D.S."/>
            <person name="Martin F."/>
        </authorList>
    </citation>
    <scope>NUCLEOTIDE SEQUENCE [LARGE SCALE GENOMIC DNA]</scope>
    <source>
        <strain evidence="2 3">SS14</strain>
    </source>
</reference>
<organism evidence="2 3">
    <name type="scientific">Sphaerobolus stellatus (strain SS14)</name>
    <dbReference type="NCBI Taxonomy" id="990650"/>
    <lineage>
        <taxon>Eukaryota</taxon>
        <taxon>Fungi</taxon>
        <taxon>Dikarya</taxon>
        <taxon>Basidiomycota</taxon>
        <taxon>Agaricomycotina</taxon>
        <taxon>Agaricomycetes</taxon>
        <taxon>Phallomycetidae</taxon>
        <taxon>Geastrales</taxon>
        <taxon>Sphaerobolaceae</taxon>
        <taxon>Sphaerobolus</taxon>
    </lineage>
</organism>